<gene>
    <name evidence="1" type="ORF">EV421DRAFT_2031152</name>
</gene>
<evidence type="ECO:0008006" key="3">
    <source>
        <dbReference type="Google" id="ProtNLM"/>
    </source>
</evidence>
<dbReference type="EMBL" id="JAUEPT010000004">
    <property type="protein sequence ID" value="KAK0452581.1"/>
    <property type="molecule type" value="Genomic_DNA"/>
</dbReference>
<dbReference type="Proteomes" id="UP001175226">
    <property type="component" value="Unassembled WGS sequence"/>
</dbReference>
<dbReference type="AlphaFoldDB" id="A0AA39MZF3"/>
<accession>A0AA39MZF3</accession>
<keyword evidence="2" id="KW-1185">Reference proteome</keyword>
<sequence length="505" mass="57686">MNATDAMFHLDAVARSAPEPILPPNALNSQVSGILRATRHFLDTDRDLILQNIEVFQQQISVYDALLDRIDEVRAEMQRRRDTVHKSMAVYSSTLAPIRRLPSDLYRAVFREIQLSMWWNKEESGSPKGHWRALDFSQGPWKLVLHFRAIHRTETPYHTVLALKAMIFRSAQHPLDIVFELDVNHDESAAVPAFSVILEESYRWRSIHLQISLTLLRRLKVVRGKIPCLESLTMKTSWIPYFSRQELPEDVRSAFIDTPRLQKVTLHHTHGLGDSMFPHHITHLAACLDNVSNLEGYQSLVECHLEAGQGPGPLHHIHLPNVRRLFVSSTRILTHLRLPSLDNLVVYGHDTPEVHTAVKMVNDFIYHSRCSLTRLATDSFVFIGQVFVKDCLSLMNTLVCLEVGLVWEVENIFNALASIGFLPNLQHLTLQLFSSIEPSFWDPFAAMISSRSRYLRSIRIFCFISNDVERVSERLTPLRPPGLQLIVSMRENNEGTSSLGIFQSG</sequence>
<dbReference type="InterPro" id="IPR032675">
    <property type="entry name" value="LRR_dom_sf"/>
</dbReference>
<organism evidence="1 2">
    <name type="scientific">Armillaria borealis</name>
    <dbReference type="NCBI Taxonomy" id="47425"/>
    <lineage>
        <taxon>Eukaryota</taxon>
        <taxon>Fungi</taxon>
        <taxon>Dikarya</taxon>
        <taxon>Basidiomycota</taxon>
        <taxon>Agaricomycotina</taxon>
        <taxon>Agaricomycetes</taxon>
        <taxon>Agaricomycetidae</taxon>
        <taxon>Agaricales</taxon>
        <taxon>Marasmiineae</taxon>
        <taxon>Physalacriaceae</taxon>
        <taxon>Armillaria</taxon>
    </lineage>
</organism>
<comment type="caution">
    <text evidence="1">The sequence shown here is derived from an EMBL/GenBank/DDBJ whole genome shotgun (WGS) entry which is preliminary data.</text>
</comment>
<dbReference type="Gene3D" id="3.80.10.10">
    <property type="entry name" value="Ribonuclease Inhibitor"/>
    <property type="match status" value="1"/>
</dbReference>
<reference evidence="1" key="1">
    <citation type="submission" date="2023-06" db="EMBL/GenBank/DDBJ databases">
        <authorList>
            <consortium name="Lawrence Berkeley National Laboratory"/>
            <person name="Ahrendt S."/>
            <person name="Sahu N."/>
            <person name="Indic B."/>
            <person name="Wong-Bajracharya J."/>
            <person name="Merenyi Z."/>
            <person name="Ke H.-M."/>
            <person name="Monk M."/>
            <person name="Kocsube S."/>
            <person name="Drula E."/>
            <person name="Lipzen A."/>
            <person name="Balint B."/>
            <person name="Henrissat B."/>
            <person name="Andreopoulos B."/>
            <person name="Martin F.M."/>
            <person name="Harder C.B."/>
            <person name="Rigling D."/>
            <person name="Ford K.L."/>
            <person name="Foster G.D."/>
            <person name="Pangilinan J."/>
            <person name="Papanicolaou A."/>
            <person name="Barry K."/>
            <person name="LaButti K."/>
            <person name="Viragh M."/>
            <person name="Koriabine M."/>
            <person name="Yan M."/>
            <person name="Riley R."/>
            <person name="Champramary S."/>
            <person name="Plett K.L."/>
            <person name="Tsai I.J."/>
            <person name="Slot J."/>
            <person name="Sipos G."/>
            <person name="Plett J."/>
            <person name="Nagy L.G."/>
            <person name="Grigoriev I.V."/>
        </authorList>
    </citation>
    <scope>NUCLEOTIDE SEQUENCE</scope>
    <source>
        <strain evidence="1">FPL87.14</strain>
    </source>
</reference>
<name>A0AA39MZF3_9AGAR</name>
<dbReference type="SUPFAM" id="SSF52047">
    <property type="entry name" value="RNI-like"/>
    <property type="match status" value="1"/>
</dbReference>
<proteinExistence type="predicted"/>
<evidence type="ECO:0000313" key="1">
    <source>
        <dbReference type="EMBL" id="KAK0452581.1"/>
    </source>
</evidence>
<evidence type="ECO:0000313" key="2">
    <source>
        <dbReference type="Proteomes" id="UP001175226"/>
    </source>
</evidence>
<protein>
    <recommendedName>
        <fullName evidence="3">F-box domain-containing protein</fullName>
    </recommendedName>
</protein>